<protein>
    <submittedName>
        <fullName evidence="2">Uncharacterized protein</fullName>
    </submittedName>
</protein>
<comment type="caution">
    <text evidence="2">The sequence shown here is derived from an EMBL/GenBank/DDBJ whole genome shotgun (WGS) entry which is preliminary data.</text>
</comment>
<feature type="transmembrane region" description="Helical" evidence="1">
    <location>
        <begin position="60"/>
        <end position="82"/>
    </location>
</feature>
<sequence>MLNCAKCHRKSPDEACFCMHCGKPLNEVGVRRQFGWKIFVYDVFLPGYGHYVYGMKKAGFIIMCAFLIFFTLSALDSVQAAMGTANEMLSGSSVPSAAEISSTIGRSRGLYSEFLSWSYILIWIGTLVSSAKLCLGGKK</sequence>
<name>A0A2N1PJY5_9BACT</name>
<gene>
    <name evidence="2" type="ORF">CVV64_17885</name>
</gene>
<dbReference type="EMBL" id="PGXC01000038">
    <property type="protein sequence ID" value="PKK88660.1"/>
    <property type="molecule type" value="Genomic_DNA"/>
</dbReference>
<evidence type="ECO:0000313" key="2">
    <source>
        <dbReference type="EMBL" id="PKK88660.1"/>
    </source>
</evidence>
<reference evidence="2 3" key="1">
    <citation type="journal article" date="2017" name="ISME J.">
        <title>Potential for microbial H2 and metal transformations associated with novel bacteria and archaea in deep terrestrial subsurface sediments.</title>
        <authorList>
            <person name="Hernsdorf A.W."/>
            <person name="Amano Y."/>
            <person name="Miyakawa K."/>
            <person name="Ise K."/>
            <person name="Suzuki Y."/>
            <person name="Anantharaman K."/>
            <person name="Probst A."/>
            <person name="Burstein D."/>
            <person name="Thomas B.C."/>
            <person name="Banfield J.F."/>
        </authorList>
    </citation>
    <scope>NUCLEOTIDE SEQUENCE [LARGE SCALE GENOMIC DNA]</scope>
    <source>
        <strain evidence="2">HGW-Wallbacteria-1</strain>
    </source>
</reference>
<dbReference type="AlphaFoldDB" id="A0A2N1PJY5"/>
<accession>A0A2N1PJY5</accession>
<keyword evidence="1" id="KW-0812">Transmembrane</keyword>
<dbReference type="Proteomes" id="UP000233256">
    <property type="component" value="Unassembled WGS sequence"/>
</dbReference>
<keyword evidence="1" id="KW-0472">Membrane</keyword>
<feature type="transmembrane region" description="Helical" evidence="1">
    <location>
        <begin position="114"/>
        <end position="135"/>
    </location>
</feature>
<evidence type="ECO:0000313" key="3">
    <source>
        <dbReference type="Proteomes" id="UP000233256"/>
    </source>
</evidence>
<evidence type="ECO:0000256" key="1">
    <source>
        <dbReference type="SAM" id="Phobius"/>
    </source>
</evidence>
<keyword evidence="1" id="KW-1133">Transmembrane helix</keyword>
<proteinExistence type="predicted"/>
<organism evidence="2 3">
    <name type="scientific">Candidatus Wallbacteria bacterium HGW-Wallbacteria-1</name>
    <dbReference type="NCBI Taxonomy" id="2013854"/>
    <lineage>
        <taxon>Bacteria</taxon>
        <taxon>Candidatus Walliibacteriota</taxon>
    </lineage>
</organism>